<evidence type="ECO:0000256" key="3">
    <source>
        <dbReference type="ARBA" id="ARBA00012759"/>
    </source>
</evidence>
<dbReference type="CDD" id="cd02257">
    <property type="entry name" value="Peptidase_C19"/>
    <property type="match status" value="1"/>
</dbReference>
<organism evidence="10 11">
    <name type="scientific">Colletotrichum gloeosporioides (strain Cg-14)</name>
    <name type="common">Anthracnose fungus</name>
    <name type="synonym">Glomerella cingulata</name>
    <dbReference type="NCBI Taxonomy" id="1237896"/>
    <lineage>
        <taxon>Eukaryota</taxon>
        <taxon>Fungi</taxon>
        <taxon>Dikarya</taxon>
        <taxon>Ascomycota</taxon>
        <taxon>Pezizomycotina</taxon>
        <taxon>Sordariomycetes</taxon>
        <taxon>Hypocreomycetidae</taxon>
        <taxon>Glomerellales</taxon>
        <taxon>Glomerellaceae</taxon>
        <taxon>Colletotrichum</taxon>
        <taxon>Colletotrichum gloeosporioides species complex</taxon>
    </lineage>
</organism>
<dbReference type="GO" id="GO:0004843">
    <property type="term" value="F:cysteine-type deubiquitinase activity"/>
    <property type="evidence" value="ECO:0007669"/>
    <property type="project" value="UniProtKB-EC"/>
</dbReference>
<name>T0LKC9_COLGC</name>
<comment type="caution">
    <text evidence="10">The sequence shown here is derived from an EMBL/GenBank/DDBJ whole genome shotgun (WGS) entry which is preliminary data.</text>
</comment>
<feature type="region of interest" description="Disordered" evidence="8">
    <location>
        <begin position="879"/>
        <end position="943"/>
    </location>
</feature>
<proteinExistence type="inferred from homology"/>
<dbReference type="GO" id="GO:0016579">
    <property type="term" value="P:protein deubiquitination"/>
    <property type="evidence" value="ECO:0007669"/>
    <property type="project" value="InterPro"/>
</dbReference>
<feature type="compositionally biased region" description="Low complexity" evidence="8">
    <location>
        <begin position="784"/>
        <end position="808"/>
    </location>
</feature>
<feature type="region of interest" description="Disordered" evidence="8">
    <location>
        <begin position="965"/>
        <end position="992"/>
    </location>
</feature>
<dbReference type="PANTHER" id="PTHR21646:SF24">
    <property type="entry name" value="UBIQUITIN CARBOXYL-TERMINAL HYDROLASE"/>
    <property type="match status" value="1"/>
</dbReference>
<dbReference type="InterPro" id="IPR018200">
    <property type="entry name" value="USP_CS"/>
</dbReference>
<feature type="region of interest" description="Disordered" evidence="8">
    <location>
        <begin position="427"/>
        <end position="527"/>
    </location>
</feature>
<feature type="compositionally biased region" description="Acidic residues" evidence="8">
    <location>
        <begin position="903"/>
        <end position="923"/>
    </location>
</feature>
<dbReference type="STRING" id="1237896.T0LKC9"/>
<evidence type="ECO:0000313" key="10">
    <source>
        <dbReference type="EMBL" id="EQB52101.1"/>
    </source>
</evidence>
<dbReference type="PROSITE" id="PS50235">
    <property type="entry name" value="USP_3"/>
    <property type="match status" value="1"/>
</dbReference>
<dbReference type="InterPro" id="IPR038765">
    <property type="entry name" value="Papain-like_cys_pep_sf"/>
</dbReference>
<evidence type="ECO:0000256" key="5">
    <source>
        <dbReference type="ARBA" id="ARBA00022786"/>
    </source>
</evidence>
<dbReference type="PANTHER" id="PTHR21646">
    <property type="entry name" value="UBIQUITIN CARBOXYL-TERMINAL HYDROLASE"/>
    <property type="match status" value="1"/>
</dbReference>
<evidence type="ECO:0000256" key="6">
    <source>
        <dbReference type="ARBA" id="ARBA00022801"/>
    </source>
</evidence>
<feature type="compositionally biased region" description="Polar residues" evidence="8">
    <location>
        <begin position="879"/>
        <end position="889"/>
    </location>
</feature>
<dbReference type="CDD" id="cd02674">
    <property type="entry name" value="Peptidase_C19R"/>
    <property type="match status" value="1"/>
</dbReference>
<dbReference type="OMA" id="SECHECR"/>
<feature type="domain" description="USP" evidence="9">
    <location>
        <begin position="1"/>
        <end position="755"/>
    </location>
</feature>
<evidence type="ECO:0000256" key="4">
    <source>
        <dbReference type="ARBA" id="ARBA00022670"/>
    </source>
</evidence>
<evidence type="ECO:0000256" key="7">
    <source>
        <dbReference type="ARBA" id="ARBA00022807"/>
    </source>
</evidence>
<evidence type="ECO:0000256" key="1">
    <source>
        <dbReference type="ARBA" id="ARBA00000707"/>
    </source>
</evidence>
<keyword evidence="7" id="KW-0788">Thiol protease</keyword>
<dbReference type="PROSITE" id="PS00973">
    <property type="entry name" value="USP_2"/>
    <property type="match status" value="1"/>
</dbReference>
<dbReference type="HOGENOM" id="CLU_001060_9_1_1"/>
<evidence type="ECO:0000256" key="8">
    <source>
        <dbReference type="SAM" id="MobiDB-lite"/>
    </source>
</evidence>
<reference evidence="11" key="1">
    <citation type="journal article" date="2013" name="Mol. Plant Microbe Interact.">
        <title>Global aspects of pacC regulation of pathogenicity genes in Colletotrichum gloeosporioides as revealed by transcriptome analysis.</title>
        <authorList>
            <person name="Alkan N."/>
            <person name="Meng X."/>
            <person name="Friedlander G."/>
            <person name="Reuveni E."/>
            <person name="Sukno S."/>
            <person name="Sherman A."/>
            <person name="Thon M."/>
            <person name="Fluhr R."/>
            <person name="Prusky D."/>
        </authorList>
    </citation>
    <scope>NUCLEOTIDE SEQUENCE [LARGE SCALE GENOMIC DNA]</scope>
    <source>
        <strain evidence="11">Cg-14</strain>
    </source>
</reference>
<dbReference type="Proteomes" id="UP000015530">
    <property type="component" value="Unassembled WGS sequence"/>
</dbReference>
<evidence type="ECO:0000259" key="9">
    <source>
        <dbReference type="PROSITE" id="PS50235"/>
    </source>
</evidence>
<feature type="compositionally biased region" description="Basic and acidic residues" evidence="8">
    <location>
        <begin position="978"/>
        <end position="992"/>
    </location>
</feature>
<evidence type="ECO:0000313" key="11">
    <source>
        <dbReference type="Proteomes" id="UP000015530"/>
    </source>
</evidence>
<dbReference type="OrthoDB" id="952271at2759"/>
<dbReference type="InterPro" id="IPR050185">
    <property type="entry name" value="Ub_carboxyl-term_hydrolase"/>
</dbReference>
<feature type="compositionally biased region" description="Polar residues" evidence="8">
    <location>
        <begin position="819"/>
        <end position="828"/>
    </location>
</feature>
<dbReference type="EMBL" id="AMYD01001665">
    <property type="protein sequence ID" value="EQB52101.1"/>
    <property type="molecule type" value="Genomic_DNA"/>
</dbReference>
<dbReference type="GO" id="GO:0006508">
    <property type="term" value="P:proteolysis"/>
    <property type="evidence" value="ECO:0007669"/>
    <property type="project" value="UniProtKB-KW"/>
</dbReference>
<dbReference type="AlphaFoldDB" id="T0LKC9"/>
<evidence type="ECO:0000256" key="2">
    <source>
        <dbReference type="ARBA" id="ARBA00009085"/>
    </source>
</evidence>
<keyword evidence="4" id="KW-0645">Protease</keyword>
<comment type="similarity">
    <text evidence="2">Belongs to the peptidase C19 family.</text>
</comment>
<sequence>MAYGNLLKEIYAESRGAVSPRDFKNTVGRARSTFQGWGQQDTQEFLGFLLDALQEDLSRIKKKPYIEKPDSTDEMIGDEAAIRKMAEEVWDITRKRDDSVVADLFTGLYKSTLKCPVCDKISITFDPFSNLTLPLPVEDMWSRTVKFLPLNDAPVQIEVELSKHSAIEGLKKAISDKTGVPVELLLGAEEFKGKFFKVYDDSSDVSDEIQSNDIPTFHELEAAPTNYPPKQKKMGAPTSMLDISDEPYVDPLTERMVVTVLHRKRNNNNTYRMRSDDVASPPHFIVLTPEESRNEDAIRRKVLEKVATFSTWSEFSESDDSTDADMVITSQSDADSSGDSKIVSHSVEGEDDLVDVSMVAGGQKSNGRKALKQFNTTRPKWVNSSAYLPPQLQNLFELSFFNENGDSPLPTGWNSVDDNKNFRTLASRAPETTPEANSPGSSQTADSEHESVSEEQSPQSVEEQTRMADESEEDEPVRLPPKAARGRGNHKVGGARRKFNKGNKTYGKKGNKRRNKELRNSKEQSYNIVDVAPQPSPLDEVPGGPLIRLGEGIIVDWTEESWDMVFGKEDRDDDTRGQRTFVDPEKLEDQALEQKRKTRMARKKQGITLEECLDEFEKAEVLSEQDMWYCPRCKEHRRASKKFDLWKTPDILIVHLKRFSSSGWRRDKLDVLVDFPIEGLDLHKRVLCQETGKEEIYDLIAVDDHFGGLGGGHYTAYGRNFVDGQWYNYNDTSVSKTSPESVITKAAYLLFYRRRSDGPLGGPRFKEIFDKFDKGGEDDEEGDTSSGEDQRLAGGSSLTGSSRLGTGAEATLPRGNRGLASSTMATVSRETEDELPPYEGSSSTNVGSENIQNSIEDEGIGMTDNFAGSNGFQATQTWNWNSLSSNDGPANSLGMEGYASDDAQPDSSDDRDNDTDMQFDETLGEYGDATHEEAPPPPDFSAQIGLSEIQNAAWERQNKDKVISVPAVDNDVASTEAAEIHLDDEADQRPRS</sequence>
<dbReference type="Gene3D" id="3.90.70.10">
    <property type="entry name" value="Cysteine proteinases"/>
    <property type="match status" value="2"/>
</dbReference>
<dbReference type="Pfam" id="PF00443">
    <property type="entry name" value="UCH"/>
    <property type="match status" value="1"/>
</dbReference>
<protein>
    <recommendedName>
        <fullName evidence="3">ubiquitinyl hydrolase 1</fullName>
        <ecNumber evidence="3">3.4.19.12</ecNumber>
    </recommendedName>
</protein>
<dbReference type="InterPro" id="IPR001394">
    <property type="entry name" value="Peptidase_C19_UCH"/>
</dbReference>
<feature type="compositionally biased region" description="Polar residues" evidence="8">
    <location>
        <begin position="840"/>
        <end position="849"/>
    </location>
</feature>
<dbReference type="InterPro" id="IPR028889">
    <property type="entry name" value="USP"/>
</dbReference>
<feature type="compositionally biased region" description="Polar residues" evidence="8">
    <location>
        <begin position="434"/>
        <end position="445"/>
    </location>
</feature>
<comment type="catalytic activity">
    <reaction evidence="1">
        <text>Thiol-dependent hydrolysis of ester, thioester, amide, peptide and isopeptide bonds formed by the C-terminal Gly of ubiquitin (a 76-residue protein attached to proteins as an intracellular targeting signal).</text>
        <dbReference type="EC" id="3.4.19.12"/>
    </reaction>
</comment>
<dbReference type="SUPFAM" id="SSF54001">
    <property type="entry name" value="Cysteine proteinases"/>
    <property type="match status" value="1"/>
</dbReference>
<feature type="region of interest" description="Disordered" evidence="8">
    <location>
        <begin position="767"/>
        <end position="849"/>
    </location>
</feature>
<keyword evidence="5" id="KW-0833">Ubl conjugation pathway</keyword>
<accession>T0LKC9</accession>
<dbReference type="EC" id="3.4.19.12" evidence="3"/>
<dbReference type="eggNOG" id="KOG1870">
    <property type="taxonomic scope" value="Eukaryota"/>
</dbReference>
<feature type="compositionally biased region" description="Basic residues" evidence="8">
    <location>
        <begin position="484"/>
        <end position="516"/>
    </location>
</feature>
<keyword evidence="6 10" id="KW-0378">Hydrolase</keyword>
<gene>
    <name evidence="10" type="ORF">CGLO_08298</name>
</gene>